<sequence>MTMQEVLNRVNDIIDNHNHHELDLLRSDLEDDIIWENKMNKYKNKR</sequence>
<name>A0A383CJV3_9ZZZZ</name>
<gene>
    <name evidence="1" type="ORF">METZ01_LOCUS485258</name>
</gene>
<proteinExistence type="predicted"/>
<dbReference type="EMBL" id="UINC01209402">
    <property type="protein sequence ID" value="SVE32404.1"/>
    <property type="molecule type" value="Genomic_DNA"/>
</dbReference>
<evidence type="ECO:0000313" key="1">
    <source>
        <dbReference type="EMBL" id="SVE32404.1"/>
    </source>
</evidence>
<organism evidence="1">
    <name type="scientific">marine metagenome</name>
    <dbReference type="NCBI Taxonomy" id="408172"/>
    <lineage>
        <taxon>unclassified sequences</taxon>
        <taxon>metagenomes</taxon>
        <taxon>ecological metagenomes</taxon>
    </lineage>
</organism>
<accession>A0A383CJV3</accession>
<dbReference type="AlphaFoldDB" id="A0A383CJV3"/>
<protein>
    <submittedName>
        <fullName evidence="1">Uncharacterized protein</fullName>
    </submittedName>
</protein>
<reference evidence="1" key="1">
    <citation type="submission" date="2018-05" db="EMBL/GenBank/DDBJ databases">
        <authorList>
            <person name="Lanie J.A."/>
            <person name="Ng W.-L."/>
            <person name="Kazmierczak K.M."/>
            <person name="Andrzejewski T.M."/>
            <person name="Davidsen T.M."/>
            <person name="Wayne K.J."/>
            <person name="Tettelin H."/>
            <person name="Glass J.I."/>
            <person name="Rusch D."/>
            <person name="Podicherti R."/>
            <person name="Tsui H.-C.T."/>
            <person name="Winkler M.E."/>
        </authorList>
    </citation>
    <scope>NUCLEOTIDE SEQUENCE</scope>
</reference>